<reference evidence="1" key="1">
    <citation type="submission" date="2024-07" db="EMBL/GenBank/DDBJ databases">
        <title>A survey of Mimosa microsymbionts across Brazilian biomes reveals a high diversity of Paraburkholderia nodulating endemic species, but also that Cupriavidus is common as a symbiont of widespread species.</title>
        <authorList>
            <person name="Rouws L."/>
            <person name="Barauna A."/>
            <person name="Beukes C."/>
            <person name="Rouws J.R.C."/>
            <person name="De Faria S.M."/>
            <person name="Gross E."/>
            <person name="Bueno Dos Reis Junior F."/>
            <person name="Simon M.F."/>
            <person name="Maluk M."/>
            <person name="Odee D.W."/>
            <person name="Kenicer G."/>
            <person name="Young J.P.W."/>
            <person name="Reis V.M."/>
            <person name="Zilli J."/>
            <person name="James E.K."/>
        </authorList>
    </citation>
    <scope>NUCLEOTIDE SEQUENCE</scope>
    <source>
        <strain evidence="1">EG181B</strain>
    </source>
</reference>
<accession>A0ACC6U2N0</accession>
<comment type="caution">
    <text evidence="1">The sequence shown here is derived from an EMBL/GenBank/DDBJ whole genome shotgun (WGS) entry which is preliminary data.</text>
</comment>
<gene>
    <name evidence="1" type="ORF">AB4Y32_19070</name>
</gene>
<keyword evidence="2" id="KW-1185">Reference proteome</keyword>
<dbReference type="Proteomes" id="UP001558850">
    <property type="component" value="Unassembled WGS sequence"/>
</dbReference>
<proteinExistence type="predicted"/>
<evidence type="ECO:0000313" key="2">
    <source>
        <dbReference type="Proteomes" id="UP001558850"/>
    </source>
</evidence>
<dbReference type="EMBL" id="JBFRCH010000010">
    <property type="protein sequence ID" value="MEX3933876.1"/>
    <property type="molecule type" value="Genomic_DNA"/>
</dbReference>
<organism evidence="1 2">
    <name type="scientific">Paraburkholderia phymatum</name>
    <dbReference type="NCBI Taxonomy" id="148447"/>
    <lineage>
        <taxon>Bacteria</taxon>
        <taxon>Pseudomonadati</taxon>
        <taxon>Pseudomonadota</taxon>
        <taxon>Betaproteobacteria</taxon>
        <taxon>Burkholderiales</taxon>
        <taxon>Burkholderiaceae</taxon>
        <taxon>Paraburkholderia</taxon>
    </lineage>
</organism>
<evidence type="ECO:0000313" key="1">
    <source>
        <dbReference type="EMBL" id="MEX3933876.1"/>
    </source>
</evidence>
<name>A0ACC6U2N0_9BURK</name>
<sequence>MDTETDLRHHDLLIDGKRLPPGTGEYSTNINPATEEPIALVAQGSAQDVDTAVKAARAALKVWNGMRAAERGRILMRFSELLREHQDELVALESLDAGKPLAAVKRQDVPAAIDTLAYYAGWCDKINGQVVPVRPDALTYTVREPVGVVGAIVPWNFPLMIGMWKIAPALACGCTMIVKPAEITPLSALRVGELALEAGVPPGVLNIVTGKGRVVGDAIVAHPGIDKVTFTGSPSVGRGILQGAAGNFKRVTLELGGKSANVIFADANIDNAVRAAASGIFFNTGQVCSAGSRILAQRDIYDDVVERLATRAKAIKVGDPAERETTMGPLVSAAQLKTVLDYVDIGRNEGASIVTGGARIGQKGFFVEPTVFANVGHEMRISQEEIFGPVASVVPFDDEEDAVRIANGTAYSLAAGVWSADIGRVHRVAHALKAGTVWINTYGYTDVRLPWGGTGDSGFGREHGDVAIENFTEPKAIWLAIEH</sequence>
<protein>
    <submittedName>
        <fullName evidence="1">Aldehyde dehydrogenase family protein</fullName>
    </submittedName>
</protein>